<name>D9Q361_ACIS3</name>
<proteinExistence type="predicted"/>
<keyword evidence="2" id="KW-1185">Reference proteome</keyword>
<dbReference type="STRING" id="666510.ASAC_1344"/>
<dbReference type="SUPFAM" id="SSF54427">
    <property type="entry name" value="NTF2-like"/>
    <property type="match status" value="1"/>
</dbReference>
<dbReference type="AlphaFoldDB" id="D9Q361"/>
<sequence length="683" mass="75107">MDVKLAGLSALVIVLVIVAGALGVMYSSLASKYSSLKSSYSSLKGSYSSLNTSYTSLSASYSSLKGEYSSLQNMYSALESMYKNQQADVVLAAAMSHWNDIAIESPSLVAPQYLSNATLHWIGGPLSGVYTGISAINATWNKFFNMYETVYWYTIVPPTVTPVSPGVYNVTGYVQFLVAPTAAPINVLVLNVTEVLTYVNTSSGYLIENEVWKVKPIPLTDVIAGYPGQEQLAESAVLADAMSHWNDIAIESPSLVIMQYAPDATLDWVGGPLSGVYTGIPAINATWNKFFNMYETVYWYTIVPPTVTMISPVEYNVTGYAQFFVAPTAAPLDIFVLNVTEVLTYTYNSSAASFQITHEVWKVKPIPLTDVIAGYPGQEQLIEGTVLAAAMSHWNEIAIESAPLVIAEYAPNATLDWVGGPLSGVYTGISAINATWNKFFNMYETVYWYTIIPPTVTMISPTEYNVTGYAQFFVAPTAVPIHPLVLNVTEILTYVYNESAAQFQITHEVWKVKPLSLSDVIAGYPPQTYIEEQMALAQAYAHWNDIAIENASLIITEYAPNATLHWIGGPLSGNYTGISTINATWTKFDNMYEYVVWYALVPPTVQVKGDMAMVKAPLQFVVFPYPTASNPHPVELVLNVTEILYYNYNATAMQWQIVNEYWIVHPLSISDVAPGYSPGQYQG</sequence>
<dbReference type="Proteomes" id="UP000000346">
    <property type="component" value="Chromosome"/>
</dbReference>
<organism evidence="1 2">
    <name type="scientific">Acidilobus saccharovorans (strain DSM 16705 / JCM 18335 / VKM B-2471 / 345-15)</name>
    <dbReference type="NCBI Taxonomy" id="666510"/>
    <lineage>
        <taxon>Archaea</taxon>
        <taxon>Thermoproteota</taxon>
        <taxon>Thermoprotei</taxon>
        <taxon>Acidilobales</taxon>
        <taxon>Acidilobaceae</taxon>
        <taxon>Acidilobus</taxon>
    </lineage>
</organism>
<dbReference type="InterPro" id="IPR032710">
    <property type="entry name" value="NTF2-like_dom_sf"/>
</dbReference>
<dbReference type="GeneID" id="9499600"/>
<protein>
    <submittedName>
        <fullName evidence="1">Uncharacterized protein</fullName>
    </submittedName>
</protein>
<accession>D9Q361</accession>
<dbReference type="EMBL" id="CP001742">
    <property type="protein sequence ID" value="ADL19749.1"/>
    <property type="molecule type" value="Genomic_DNA"/>
</dbReference>
<evidence type="ECO:0000313" key="2">
    <source>
        <dbReference type="Proteomes" id="UP000000346"/>
    </source>
</evidence>
<dbReference type="InParanoid" id="D9Q361"/>
<dbReference type="HOGENOM" id="CLU_402605_0_0_2"/>
<gene>
    <name evidence="1" type="ordered locus">ASAC_1344</name>
</gene>
<dbReference type="OrthoDB" id="28630at2157"/>
<dbReference type="eggNOG" id="arCOG03704">
    <property type="taxonomic scope" value="Archaea"/>
</dbReference>
<reference evidence="1 2" key="1">
    <citation type="journal article" date="2010" name="Appl. Environ. Microbiol.">
        <title>The genome sequence of the crenarchaeon Acidilobus saccharovorans supports a new order, Acidilobales, and suggests an important ecological role in terrestrial acidic hot springs.</title>
        <authorList>
            <person name="Mardanov A.V."/>
            <person name="Svetlitchnyi V.A."/>
            <person name="Beletsky A.V."/>
            <person name="Prokofeva M.I."/>
            <person name="Bonch-Osmolovskaya E.A."/>
            <person name="Ravin N.V."/>
            <person name="Skryabin K.G."/>
        </authorList>
    </citation>
    <scope>NUCLEOTIDE SEQUENCE [LARGE SCALE GENOMIC DNA]</scope>
    <source>
        <strain evidence="2">DSM 16705 / JCM 18335 / VKM B-2471 / 345-15</strain>
    </source>
</reference>
<evidence type="ECO:0000313" key="1">
    <source>
        <dbReference type="EMBL" id="ADL19749.1"/>
    </source>
</evidence>
<dbReference type="RefSeq" id="WP_013267261.1">
    <property type="nucleotide sequence ID" value="NC_014374.1"/>
</dbReference>
<dbReference type="KEGG" id="asc:ASAC_1344"/>